<dbReference type="Proteomes" id="UP000008130">
    <property type="component" value="Chromosome"/>
</dbReference>
<evidence type="ECO:0000256" key="3">
    <source>
        <dbReference type="ARBA" id="ARBA00023004"/>
    </source>
</evidence>
<evidence type="ECO:0000256" key="5">
    <source>
        <dbReference type="SAM" id="SignalP"/>
    </source>
</evidence>
<evidence type="ECO:0000256" key="2">
    <source>
        <dbReference type="ARBA" id="ARBA00022723"/>
    </source>
</evidence>
<dbReference type="InterPro" id="IPR036909">
    <property type="entry name" value="Cyt_c-like_dom_sf"/>
</dbReference>
<dbReference type="AlphaFoldDB" id="F2J4A8"/>
<organism evidence="7 8">
    <name type="scientific">Polymorphum gilvum (strain LMG 25793 / CGMCC 1.9160 / SL003B-26A1)</name>
    <dbReference type="NCBI Taxonomy" id="991905"/>
    <lineage>
        <taxon>Bacteria</taxon>
        <taxon>Pseudomonadati</taxon>
        <taxon>Pseudomonadota</taxon>
        <taxon>Alphaproteobacteria</taxon>
        <taxon>Rhodobacterales</taxon>
        <taxon>Paracoccaceae</taxon>
        <taxon>Polymorphum</taxon>
    </lineage>
</organism>
<feature type="domain" description="Cytochrome c" evidence="6">
    <location>
        <begin position="26"/>
        <end position="104"/>
    </location>
</feature>
<name>F2J4A8_POLGS</name>
<feature type="chain" id="PRO_5003278760" description="Cytochrome c domain-containing protein" evidence="5">
    <location>
        <begin position="25"/>
        <end position="114"/>
    </location>
</feature>
<dbReference type="KEGG" id="pgv:SL003B_2627"/>
<dbReference type="SUPFAM" id="SSF46626">
    <property type="entry name" value="Cytochrome c"/>
    <property type="match status" value="1"/>
</dbReference>
<dbReference type="InterPro" id="IPR009056">
    <property type="entry name" value="Cyt_c-like_dom"/>
</dbReference>
<dbReference type="HOGENOM" id="CLU_2118825_0_0_5"/>
<gene>
    <name evidence="7" type="ordered locus">SL003B_2627</name>
</gene>
<evidence type="ECO:0000256" key="1">
    <source>
        <dbReference type="ARBA" id="ARBA00022617"/>
    </source>
</evidence>
<evidence type="ECO:0000313" key="7">
    <source>
        <dbReference type="EMBL" id="ADZ71050.1"/>
    </source>
</evidence>
<sequence>MAGGIAALVAGSLALLVVAAPAGADEAARRGEAVVEQWCRMCHLRADQEPDPDLAPPYEDIVMIPGRDRAYFERFLEEDHFPMTTFRLFDHEKADVVAYLLALQERERRRQSAR</sequence>
<keyword evidence="5" id="KW-0732">Signal</keyword>
<keyword evidence="1 4" id="KW-0349">Heme</keyword>
<accession>F2J4A8</accession>
<evidence type="ECO:0000259" key="6">
    <source>
        <dbReference type="PROSITE" id="PS51007"/>
    </source>
</evidence>
<dbReference type="OrthoDB" id="7873796at2"/>
<dbReference type="GO" id="GO:0009055">
    <property type="term" value="F:electron transfer activity"/>
    <property type="evidence" value="ECO:0007669"/>
    <property type="project" value="InterPro"/>
</dbReference>
<dbReference type="GO" id="GO:0020037">
    <property type="term" value="F:heme binding"/>
    <property type="evidence" value="ECO:0007669"/>
    <property type="project" value="InterPro"/>
</dbReference>
<dbReference type="EMBL" id="CP002568">
    <property type="protein sequence ID" value="ADZ71050.1"/>
    <property type="molecule type" value="Genomic_DNA"/>
</dbReference>
<dbReference type="RefSeq" id="WP_013653364.1">
    <property type="nucleotide sequence ID" value="NC_015259.1"/>
</dbReference>
<dbReference type="eggNOG" id="COG2010">
    <property type="taxonomic scope" value="Bacteria"/>
</dbReference>
<dbReference type="Gene3D" id="1.10.760.10">
    <property type="entry name" value="Cytochrome c-like domain"/>
    <property type="match status" value="1"/>
</dbReference>
<protein>
    <recommendedName>
        <fullName evidence="6">Cytochrome c domain-containing protein</fullName>
    </recommendedName>
</protein>
<evidence type="ECO:0000313" key="8">
    <source>
        <dbReference type="Proteomes" id="UP000008130"/>
    </source>
</evidence>
<proteinExistence type="predicted"/>
<reference evidence="7 8" key="1">
    <citation type="journal article" date="2011" name="J. Bacteriol.">
        <title>Complete genome sequence of Polymorphum gilvum SL003B-26A1T, a crude oil-degrading bacterium from oil-polluted saline soil.</title>
        <authorList>
            <person name="Li S.G."/>
            <person name="Tang Y.Q."/>
            <person name="Nie Y."/>
            <person name="Cai M."/>
            <person name="Wu X.L."/>
        </authorList>
    </citation>
    <scope>NUCLEOTIDE SEQUENCE [LARGE SCALE GENOMIC DNA]</scope>
    <source>
        <strain evidence="8">LMG 25793 / CGMCC 1.9160 / SL003B-26A1</strain>
    </source>
</reference>
<keyword evidence="2 4" id="KW-0479">Metal-binding</keyword>
<evidence type="ECO:0000256" key="4">
    <source>
        <dbReference type="PROSITE-ProRule" id="PRU00433"/>
    </source>
</evidence>
<dbReference type="GO" id="GO:0046872">
    <property type="term" value="F:metal ion binding"/>
    <property type="evidence" value="ECO:0007669"/>
    <property type="project" value="UniProtKB-KW"/>
</dbReference>
<feature type="signal peptide" evidence="5">
    <location>
        <begin position="1"/>
        <end position="24"/>
    </location>
</feature>
<dbReference type="PROSITE" id="PS51007">
    <property type="entry name" value="CYTC"/>
    <property type="match status" value="1"/>
</dbReference>
<keyword evidence="3 4" id="KW-0408">Iron</keyword>
<dbReference type="STRING" id="991905.SL003B_2627"/>
<keyword evidence="8" id="KW-1185">Reference proteome</keyword>